<organism evidence="1">
    <name type="scientific">uncultured Thermomicrobiales bacterium</name>
    <dbReference type="NCBI Taxonomy" id="1645740"/>
    <lineage>
        <taxon>Bacteria</taxon>
        <taxon>Pseudomonadati</taxon>
        <taxon>Thermomicrobiota</taxon>
        <taxon>Thermomicrobia</taxon>
        <taxon>Thermomicrobiales</taxon>
        <taxon>environmental samples</taxon>
    </lineage>
</organism>
<dbReference type="EMBL" id="CADCWL010000089">
    <property type="protein sequence ID" value="CAA9563491.1"/>
    <property type="molecule type" value="Genomic_DNA"/>
</dbReference>
<protein>
    <recommendedName>
        <fullName evidence="2">PIN domain-containing protein</fullName>
    </recommendedName>
</protein>
<evidence type="ECO:0000313" key="1">
    <source>
        <dbReference type="EMBL" id="CAA9563491.1"/>
    </source>
</evidence>
<name>A0A6J4UZ69_9BACT</name>
<dbReference type="InterPro" id="IPR029060">
    <property type="entry name" value="PIN-like_dom_sf"/>
</dbReference>
<dbReference type="SUPFAM" id="SSF88723">
    <property type="entry name" value="PIN domain-like"/>
    <property type="match status" value="1"/>
</dbReference>
<dbReference type="Gene3D" id="3.40.50.1010">
    <property type="entry name" value="5'-nuclease"/>
    <property type="match status" value="1"/>
</dbReference>
<proteinExistence type="predicted"/>
<evidence type="ECO:0008006" key="2">
    <source>
        <dbReference type="Google" id="ProtNLM"/>
    </source>
</evidence>
<sequence length="92" mass="10421">MTSAFHRHHRSGERSIEAILSALPDAFPVERHSDRELQRRAFRFTAGFSVPTASDAHHLSLADRLGADRWTTDRKLTDAVRPALPWVYRVAG</sequence>
<gene>
    <name evidence="1" type="ORF">AVDCRST_MAG19-2018</name>
</gene>
<reference evidence="1" key="1">
    <citation type="submission" date="2020-02" db="EMBL/GenBank/DDBJ databases">
        <authorList>
            <person name="Meier V. D."/>
        </authorList>
    </citation>
    <scope>NUCLEOTIDE SEQUENCE</scope>
    <source>
        <strain evidence="1">AVDCRST_MAG19</strain>
    </source>
</reference>
<accession>A0A6J4UZ69</accession>
<dbReference type="AlphaFoldDB" id="A0A6J4UZ69"/>